<dbReference type="PANTHER" id="PTHR32046:SF11">
    <property type="entry name" value="IMMUNE-ASSOCIATED NUCLEOTIDE-BINDING PROTEIN 10-LIKE"/>
    <property type="match status" value="1"/>
</dbReference>
<accession>A0A7R8X1Q1</accession>
<dbReference type="EMBL" id="LR899772">
    <property type="protein sequence ID" value="CAD7242358.1"/>
    <property type="molecule type" value="Genomic_DNA"/>
</dbReference>
<proteinExistence type="predicted"/>
<dbReference type="AlphaFoldDB" id="A0A7R8X1Q1"/>
<evidence type="ECO:0000256" key="1">
    <source>
        <dbReference type="SAM" id="MobiDB-lite"/>
    </source>
</evidence>
<dbReference type="SUPFAM" id="SSF52540">
    <property type="entry name" value="P-loop containing nucleoside triphosphate hydrolases"/>
    <property type="match status" value="2"/>
</dbReference>
<protein>
    <submittedName>
        <fullName evidence="2">Uncharacterized protein</fullName>
    </submittedName>
</protein>
<dbReference type="OrthoDB" id="2386367at2759"/>
<dbReference type="Gene3D" id="3.40.50.300">
    <property type="entry name" value="P-loop containing nucleotide triphosphate hydrolases"/>
    <property type="match status" value="2"/>
</dbReference>
<dbReference type="InterPro" id="IPR027417">
    <property type="entry name" value="P-loop_NTPase"/>
</dbReference>
<organism evidence="2">
    <name type="scientific">Darwinula stevensoni</name>
    <dbReference type="NCBI Taxonomy" id="69355"/>
    <lineage>
        <taxon>Eukaryota</taxon>
        <taxon>Metazoa</taxon>
        <taxon>Ecdysozoa</taxon>
        <taxon>Arthropoda</taxon>
        <taxon>Crustacea</taxon>
        <taxon>Oligostraca</taxon>
        <taxon>Ostracoda</taxon>
        <taxon>Podocopa</taxon>
        <taxon>Podocopida</taxon>
        <taxon>Darwinulocopina</taxon>
        <taxon>Darwinuloidea</taxon>
        <taxon>Darwinulidae</taxon>
        <taxon>Darwinula</taxon>
    </lineage>
</organism>
<feature type="region of interest" description="Disordered" evidence="1">
    <location>
        <begin position="316"/>
        <end position="369"/>
    </location>
</feature>
<dbReference type="PANTHER" id="PTHR32046">
    <property type="entry name" value="G DOMAIN-CONTAINING PROTEIN"/>
    <property type="match status" value="1"/>
</dbReference>
<gene>
    <name evidence="2" type="ORF">DSTB1V02_LOCUS2325</name>
</gene>
<evidence type="ECO:0000313" key="3">
    <source>
        <dbReference type="Proteomes" id="UP000677054"/>
    </source>
</evidence>
<reference evidence="2" key="1">
    <citation type="submission" date="2020-11" db="EMBL/GenBank/DDBJ databases">
        <authorList>
            <person name="Tran Van P."/>
        </authorList>
    </citation>
    <scope>NUCLEOTIDE SEQUENCE</scope>
</reference>
<sequence length="718" mass="82138">METKKEKLFHEELIEKSVPMEGKNPPTYLLPFRPITARGDRYRLGEYQESGRCMNVLVIGFTGSGKSMLVEAMGNYGLGVDFRDPYRFQVKMEEPTERSISHTFFARDARRFPRPVTLIDTPGFPKGTEKICVFVLSNYLDVHAVVYVIQGSQGRLTEEQKTALENVAKIFGNETEKISYLFCTFADSTHLPVLESVKEAGLKYKRHFPVNSSAYFAKEEEDEKDEQGEAAKGGSINEFLSKMTTESIRKFFKDVQKNAPIPVRELFVKEMHSTTASIDRFSWKVTMDTFQEVIDNIQENRPVRARSLLNLLQKKEEERKKEEEEEEEERPRGDIVEEGEPPRPGTENGEASLRLPGEASVQPDGNLPSLPFIADPMTEEREEKGLHEEMIERSVEIQGCHLPNYLLPFEPITANQYRLGVDLHGGRCLNVLVLGFVGSGKSMLVEVMGNYGLGVNFRDPYRFRVKEERPTSEIISHTFFTRDDLRFPHAVTLIDTPGFLEWETEVTQKLAEEIRSFLRVNRLGIHAIVYVIPCSQVASSFLISRTLPKRPPSMWIRNQVDVPLGVFPPKSLTMEYKMALRYMAEVFEDQDERIHEISYVFVTFPDGKLHSILESVKEAGVRYRRHFPIDSSSYFVKEGENGNGTASSSEEDEEKEKGVRRESINELLFNITTKNIRKFLKEIQRNRPIQFSGSPNIRRKGKGNHEDVEAGNPSKYLG</sequence>
<name>A0A7R8X1Q1_9CRUS</name>
<dbReference type="EMBL" id="CAJPEV010000255">
    <property type="protein sequence ID" value="CAG0883045.1"/>
    <property type="molecule type" value="Genomic_DNA"/>
</dbReference>
<evidence type="ECO:0000313" key="2">
    <source>
        <dbReference type="EMBL" id="CAD7242358.1"/>
    </source>
</evidence>
<keyword evidence="3" id="KW-1185">Reference proteome</keyword>
<dbReference type="Proteomes" id="UP000677054">
    <property type="component" value="Unassembled WGS sequence"/>
</dbReference>
<feature type="region of interest" description="Disordered" evidence="1">
    <location>
        <begin position="636"/>
        <end position="659"/>
    </location>
</feature>
<feature type="region of interest" description="Disordered" evidence="1">
    <location>
        <begin position="690"/>
        <end position="718"/>
    </location>
</feature>